<sequence>MQPERGPWVVSHPPSPHSPHARASAAAHWAARRSRARRTNQRDDRDVHGSPVPSPPAEPDWDWEGCLSMSPICHRLLLQLVQLASGVPYRYVLGNEQDSREKITRGRQS</sequence>
<reference evidence="3" key="1">
    <citation type="journal article" date="2009" name="Science">
        <title>The B73 maize genome: complexity, diversity, and dynamics.</title>
        <authorList>
            <person name="Schnable P.S."/>
            <person name="Ware D."/>
            <person name="Fulton R.S."/>
            <person name="Stein J.C."/>
            <person name="Wei F."/>
            <person name="Pasternak S."/>
            <person name="Liang C."/>
            <person name="Zhang J."/>
            <person name="Fulton L."/>
            <person name="Graves T.A."/>
            <person name="Minx P."/>
            <person name="Reily A.D."/>
            <person name="Courtney L."/>
            <person name="Kruchowski S.S."/>
            <person name="Tomlinson C."/>
            <person name="Strong C."/>
            <person name="Delehaunty K."/>
            <person name="Fronick C."/>
            <person name="Courtney B."/>
            <person name="Rock S.M."/>
            <person name="Belter E."/>
            <person name="Du F."/>
            <person name="Kim K."/>
            <person name="Abbott R.M."/>
            <person name="Cotton M."/>
            <person name="Levy A."/>
            <person name="Marchetto P."/>
            <person name="Ochoa K."/>
            <person name="Jackson S.M."/>
            <person name="Gillam B."/>
            <person name="Chen W."/>
            <person name="Yan L."/>
            <person name="Higginbotham J."/>
            <person name="Cardenas M."/>
            <person name="Waligorski J."/>
            <person name="Applebaum E."/>
            <person name="Phelps L."/>
            <person name="Falcone J."/>
            <person name="Kanchi K."/>
            <person name="Thane T."/>
            <person name="Scimone A."/>
            <person name="Thane N."/>
            <person name="Henke J."/>
            <person name="Wang T."/>
            <person name="Ruppert J."/>
            <person name="Shah N."/>
            <person name="Rotter K."/>
            <person name="Hodges J."/>
            <person name="Ingenthron E."/>
            <person name="Cordes M."/>
            <person name="Kohlberg S."/>
            <person name="Sgro J."/>
            <person name="Delgado B."/>
            <person name="Mead K."/>
            <person name="Chinwalla A."/>
            <person name="Leonard S."/>
            <person name="Crouse K."/>
            <person name="Collura K."/>
            <person name="Kudrna D."/>
            <person name="Currie J."/>
            <person name="He R."/>
            <person name="Angelova A."/>
            <person name="Rajasekar S."/>
            <person name="Mueller T."/>
            <person name="Lomeli R."/>
            <person name="Scara G."/>
            <person name="Ko A."/>
            <person name="Delaney K."/>
            <person name="Wissotski M."/>
            <person name="Lopez G."/>
            <person name="Campos D."/>
            <person name="Braidotti M."/>
            <person name="Ashley E."/>
            <person name="Golser W."/>
            <person name="Kim H."/>
            <person name="Lee S."/>
            <person name="Lin J."/>
            <person name="Dujmic Z."/>
            <person name="Kim W."/>
            <person name="Talag J."/>
            <person name="Zuccolo A."/>
            <person name="Fan C."/>
            <person name="Sebastian A."/>
            <person name="Kramer M."/>
            <person name="Spiegel L."/>
            <person name="Nascimento L."/>
            <person name="Zutavern T."/>
            <person name="Miller B."/>
            <person name="Ambroise C."/>
            <person name="Muller S."/>
            <person name="Spooner W."/>
            <person name="Narechania A."/>
            <person name="Ren L."/>
            <person name="Wei S."/>
            <person name="Kumari S."/>
            <person name="Faga B."/>
            <person name="Levy M.J."/>
            <person name="McMahan L."/>
            <person name="Van Buren P."/>
            <person name="Vaughn M.W."/>
            <person name="Ying K."/>
            <person name="Yeh C.-T."/>
            <person name="Emrich S.J."/>
            <person name="Jia Y."/>
            <person name="Kalyanaraman A."/>
            <person name="Hsia A.-P."/>
            <person name="Barbazuk W.B."/>
            <person name="Baucom R.S."/>
            <person name="Brutnell T.P."/>
            <person name="Carpita N.C."/>
            <person name="Chaparro C."/>
            <person name="Chia J.-M."/>
            <person name="Deragon J.-M."/>
            <person name="Estill J.C."/>
            <person name="Fu Y."/>
            <person name="Jeddeloh J.A."/>
            <person name="Han Y."/>
            <person name="Lee H."/>
            <person name="Li P."/>
            <person name="Lisch D.R."/>
            <person name="Liu S."/>
            <person name="Liu Z."/>
            <person name="Nagel D.H."/>
            <person name="McCann M.C."/>
            <person name="SanMiguel P."/>
            <person name="Myers A.M."/>
            <person name="Nettleton D."/>
            <person name="Nguyen J."/>
            <person name="Penning B.W."/>
            <person name="Ponnala L."/>
            <person name="Schneider K.L."/>
            <person name="Schwartz D.C."/>
            <person name="Sharma A."/>
            <person name="Soderlund C."/>
            <person name="Springer N.M."/>
            <person name="Sun Q."/>
            <person name="Wang H."/>
            <person name="Waterman M."/>
            <person name="Westerman R."/>
            <person name="Wolfgruber T.K."/>
            <person name="Yang L."/>
            <person name="Yu Y."/>
            <person name="Zhang L."/>
            <person name="Zhou S."/>
            <person name="Zhu Q."/>
            <person name="Bennetzen J.L."/>
            <person name="Dawe R.K."/>
            <person name="Jiang J."/>
            <person name="Jiang N."/>
            <person name="Presting G.G."/>
            <person name="Wessler S.R."/>
            <person name="Aluru S."/>
            <person name="Martienssen R.A."/>
            <person name="Clifton S.W."/>
            <person name="McCombie W.R."/>
            <person name="Wing R.A."/>
            <person name="Wilson R.K."/>
        </authorList>
    </citation>
    <scope>NUCLEOTIDE SEQUENCE [LARGE SCALE GENOMIC DNA]</scope>
    <source>
        <strain evidence="3">cv. B73</strain>
    </source>
</reference>
<proteinExistence type="predicted"/>
<evidence type="ECO:0000313" key="3">
    <source>
        <dbReference type="Proteomes" id="UP000007305"/>
    </source>
</evidence>
<accession>A0A804RLV0</accession>
<dbReference type="InParanoid" id="A0A804RLV0"/>
<protein>
    <submittedName>
        <fullName evidence="2">Uncharacterized protein</fullName>
    </submittedName>
</protein>
<dbReference type="AlphaFoldDB" id="A0A804RLV0"/>
<organism evidence="2 3">
    <name type="scientific">Zea mays</name>
    <name type="common">Maize</name>
    <dbReference type="NCBI Taxonomy" id="4577"/>
    <lineage>
        <taxon>Eukaryota</taxon>
        <taxon>Viridiplantae</taxon>
        <taxon>Streptophyta</taxon>
        <taxon>Embryophyta</taxon>
        <taxon>Tracheophyta</taxon>
        <taxon>Spermatophyta</taxon>
        <taxon>Magnoliopsida</taxon>
        <taxon>Liliopsida</taxon>
        <taxon>Poales</taxon>
        <taxon>Poaceae</taxon>
        <taxon>PACMAD clade</taxon>
        <taxon>Panicoideae</taxon>
        <taxon>Andropogonodae</taxon>
        <taxon>Andropogoneae</taxon>
        <taxon>Tripsacinae</taxon>
        <taxon>Zea</taxon>
    </lineage>
</organism>
<feature type="compositionally biased region" description="Basic residues" evidence="1">
    <location>
        <begin position="30"/>
        <end position="39"/>
    </location>
</feature>
<dbReference type="Gramene" id="Zm00001eb432910_T001">
    <property type="protein sequence ID" value="Zm00001eb432910_P001"/>
    <property type="gene ID" value="Zm00001eb432910"/>
</dbReference>
<keyword evidence="3" id="KW-1185">Reference proteome</keyword>
<name>A0A804RLV0_MAIZE</name>
<dbReference type="Proteomes" id="UP000007305">
    <property type="component" value="Chromosome 10"/>
</dbReference>
<evidence type="ECO:0000313" key="2">
    <source>
        <dbReference type="EnsemblPlants" id="Zm00001eb432910_P001"/>
    </source>
</evidence>
<reference evidence="2" key="3">
    <citation type="submission" date="2021-05" db="UniProtKB">
        <authorList>
            <consortium name="EnsemblPlants"/>
        </authorList>
    </citation>
    <scope>IDENTIFICATION</scope>
    <source>
        <strain evidence="2">cv. B73</strain>
    </source>
</reference>
<feature type="region of interest" description="Disordered" evidence="1">
    <location>
        <begin position="1"/>
        <end position="60"/>
    </location>
</feature>
<dbReference type="EnsemblPlants" id="Zm00001eb432910_T001">
    <property type="protein sequence ID" value="Zm00001eb432910_P001"/>
    <property type="gene ID" value="Zm00001eb432910"/>
</dbReference>
<reference evidence="2" key="2">
    <citation type="submission" date="2019-07" db="EMBL/GenBank/DDBJ databases">
        <authorList>
            <person name="Seetharam A."/>
            <person name="Woodhouse M."/>
            <person name="Cannon E."/>
        </authorList>
    </citation>
    <scope>NUCLEOTIDE SEQUENCE [LARGE SCALE GENOMIC DNA]</scope>
    <source>
        <strain evidence="2">cv. B73</strain>
    </source>
</reference>
<evidence type="ECO:0000256" key="1">
    <source>
        <dbReference type="SAM" id="MobiDB-lite"/>
    </source>
</evidence>